<feature type="domain" description="Chaperone DnaJ C-terminal" evidence="1">
    <location>
        <begin position="102"/>
        <end position="140"/>
    </location>
</feature>
<reference evidence="2" key="1">
    <citation type="journal article" date="2014" name="Front. Microbiol.">
        <title>High frequency of phylogenetically diverse reductive dehalogenase-homologous genes in deep subseafloor sedimentary metagenomes.</title>
        <authorList>
            <person name="Kawai M."/>
            <person name="Futagami T."/>
            <person name="Toyoda A."/>
            <person name="Takaki Y."/>
            <person name="Nishi S."/>
            <person name="Hori S."/>
            <person name="Arai W."/>
            <person name="Tsubouchi T."/>
            <person name="Morono Y."/>
            <person name="Uchiyama I."/>
            <person name="Ito T."/>
            <person name="Fujiyama A."/>
            <person name="Inagaki F."/>
            <person name="Takami H."/>
        </authorList>
    </citation>
    <scope>NUCLEOTIDE SEQUENCE</scope>
    <source>
        <strain evidence="2">Expedition CK06-06</strain>
    </source>
</reference>
<evidence type="ECO:0000313" key="2">
    <source>
        <dbReference type="EMBL" id="GAI48204.1"/>
    </source>
</evidence>
<dbReference type="GO" id="GO:0006457">
    <property type="term" value="P:protein folding"/>
    <property type="evidence" value="ECO:0007669"/>
    <property type="project" value="InterPro"/>
</dbReference>
<accession>X1QY31</accession>
<dbReference type="InterPro" id="IPR008971">
    <property type="entry name" value="HSP40/DnaJ_pept-bd"/>
</dbReference>
<feature type="non-terminal residue" evidence="2">
    <location>
        <position position="153"/>
    </location>
</feature>
<dbReference type="GO" id="GO:0051082">
    <property type="term" value="F:unfolded protein binding"/>
    <property type="evidence" value="ECO:0007669"/>
    <property type="project" value="InterPro"/>
</dbReference>
<name>X1QY31_9ZZZZ</name>
<dbReference type="EMBL" id="BARV01041149">
    <property type="protein sequence ID" value="GAI48204.1"/>
    <property type="molecule type" value="Genomic_DNA"/>
</dbReference>
<dbReference type="SUPFAM" id="SSF49493">
    <property type="entry name" value="HSP40/DnaJ peptide-binding domain"/>
    <property type="match status" value="1"/>
</dbReference>
<dbReference type="AlphaFoldDB" id="X1QY31"/>
<organism evidence="2">
    <name type="scientific">marine sediment metagenome</name>
    <dbReference type="NCBI Taxonomy" id="412755"/>
    <lineage>
        <taxon>unclassified sequences</taxon>
        <taxon>metagenomes</taxon>
        <taxon>ecological metagenomes</taxon>
    </lineage>
</organism>
<dbReference type="InterPro" id="IPR002939">
    <property type="entry name" value="DnaJ_C"/>
</dbReference>
<dbReference type="Gene3D" id="2.60.260.20">
    <property type="entry name" value="Urease metallochaperone UreE, N-terminal domain"/>
    <property type="match status" value="1"/>
</dbReference>
<dbReference type="Pfam" id="PF01556">
    <property type="entry name" value="DnaJ_C"/>
    <property type="match status" value="1"/>
</dbReference>
<protein>
    <recommendedName>
        <fullName evidence="1">Chaperone DnaJ C-terminal domain-containing protein</fullName>
    </recommendedName>
</protein>
<evidence type="ECO:0000259" key="1">
    <source>
        <dbReference type="Pfam" id="PF01556"/>
    </source>
</evidence>
<feature type="non-terminal residue" evidence="2">
    <location>
        <position position="1"/>
    </location>
</feature>
<comment type="caution">
    <text evidence="2">The sequence shown here is derived from an EMBL/GenBank/DDBJ whole genome shotgun (WGS) entry which is preliminary data.</text>
</comment>
<sequence length="153" mass="15803">NTALTLLPACASALGAGFSDNSALTMALTAGCGCSEATKDTLLDSPYLAGAITVGASAGLTTWLTANTLAQGAVLGARYTYLLFTTKGGLFKGDSKLVAEVSTAPWSLTGKVFRLKGQGVPHLNRSGRGDQLVTLLVVTPESLTKKQRQLLEE</sequence>
<proteinExistence type="predicted"/>
<gene>
    <name evidence="2" type="ORF">S06H3_62420</name>
</gene>